<protein>
    <recommendedName>
        <fullName evidence="1">Abnormal cell migration protein 18-like fibronectin type I domain-containing protein</fullName>
    </recommendedName>
</protein>
<dbReference type="AlphaFoldDB" id="A0A2A6CRG9"/>
<dbReference type="Proteomes" id="UP000005239">
    <property type="component" value="Unassembled WGS sequence"/>
</dbReference>
<dbReference type="PANTHER" id="PTHR35572">
    <property type="entry name" value="PROTEIN CBG04538-RELATED"/>
    <property type="match status" value="1"/>
</dbReference>
<keyword evidence="3" id="KW-1185">Reference proteome</keyword>
<evidence type="ECO:0000313" key="3">
    <source>
        <dbReference type="Proteomes" id="UP000005239"/>
    </source>
</evidence>
<gene>
    <name evidence="2" type="primary">WBGene00276083</name>
</gene>
<dbReference type="Pfam" id="PF23003">
    <property type="entry name" value="Fn1_2"/>
    <property type="match status" value="2"/>
</dbReference>
<accession>A0A2A6CRG9</accession>
<sequence>MILPLLLLSLLSSIRACDHRGQRRFNGETWVSNNNFFMRCTISSNSWSADIVGCVTDGGKHISIGETVQEGGLLVQCIRLPSGTVEFRRKRGNGQLCEGHQPGEKWLSNTNFRKQCTSEGRVIIVECVTDNGIPVGIGRQATVNGVKHSCNKQADGSVLLERELALSSKEIDNRIDVNPQVLQPPAPLPDLPNPQFKRFESEQIPLAPPDIDLSTFGVTVSPPVGARSCFHEGIWRKPEETWISEDKFTKKCTPQGAVVILNCVVNKKENVTIKIDSKIKIGRKWVAVNSLVREMILPH</sequence>
<dbReference type="InterPro" id="IPR055119">
    <property type="entry name" value="Mig18_Fn1"/>
</dbReference>
<dbReference type="PANTHER" id="PTHR35572:SF6">
    <property type="entry name" value="IG-LIKE DOMAIN-CONTAINING PROTEIN"/>
    <property type="match status" value="1"/>
</dbReference>
<dbReference type="OrthoDB" id="5775142at2759"/>
<feature type="domain" description="Abnormal cell migration protein 18-like fibronectin type I" evidence="1">
    <location>
        <begin position="16"/>
        <end position="84"/>
    </location>
</feature>
<reference evidence="2" key="2">
    <citation type="submission" date="2022-06" db="UniProtKB">
        <authorList>
            <consortium name="EnsemblMetazoa"/>
        </authorList>
    </citation>
    <scope>IDENTIFICATION</scope>
    <source>
        <strain evidence="2">PS312</strain>
    </source>
</reference>
<feature type="domain" description="Abnormal cell migration protein 18-like fibronectin type I" evidence="1">
    <location>
        <begin position="100"/>
        <end position="157"/>
    </location>
</feature>
<proteinExistence type="predicted"/>
<evidence type="ECO:0000259" key="1">
    <source>
        <dbReference type="Pfam" id="PF23003"/>
    </source>
</evidence>
<organism evidence="2 3">
    <name type="scientific">Pristionchus pacificus</name>
    <name type="common">Parasitic nematode worm</name>
    <dbReference type="NCBI Taxonomy" id="54126"/>
    <lineage>
        <taxon>Eukaryota</taxon>
        <taxon>Metazoa</taxon>
        <taxon>Ecdysozoa</taxon>
        <taxon>Nematoda</taxon>
        <taxon>Chromadorea</taxon>
        <taxon>Rhabditida</taxon>
        <taxon>Rhabditina</taxon>
        <taxon>Diplogasteromorpha</taxon>
        <taxon>Diplogasteroidea</taxon>
        <taxon>Neodiplogasteridae</taxon>
        <taxon>Pristionchus</taxon>
    </lineage>
</organism>
<reference evidence="3" key="1">
    <citation type="journal article" date="2008" name="Nat. Genet.">
        <title>The Pristionchus pacificus genome provides a unique perspective on nematode lifestyle and parasitism.</title>
        <authorList>
            <person name="Dieterich C."/>
            <person name="Clifton S.W."/>
            <person name="Schuster L.N."/>
            <person name="Chinwalla A."/>
            <person name="Delehaunty K."/>
            <person name="Dinkelacker I."/>
            <person name="Fulton L."/>
            <person name="Fulton R."/>
            <person name="Godfrey J."/>
            <person name="Minx P."/>
            <person name="Mitreva M."/>
            <person name="Roeseler W."/>
            <person name="Tian H."/>
            <person name="Witte H."/>
            <person name="Yang S.P."/>
            <person name="Wilson R.K."/>
            <person name="Sommer R.J."/>
        </authorList>
    </citation>
    <scope>NUCLEOTIDE SEQUENCE [LARGE SCALE GENOMIC DNA]</scope>
    <source>
        <strain evidence="3">PS312</strain>
    </source>
</reference>
<accession>A0A8R1YRW1</accession>
<evidence type="ECO:0000313" key="2">
    <source>
        <dbReference type="EnsemblMetazoa" id="PPA37714.1"/>
    </source>
</evidence>
<dbReference type="InterPro" id="IPR040282">
    <property type="entry name" value="Mig-18-like"/>
</dbReference>
<dbReference type="EnsemblMetazoa" id="PPA37714.1">
    <property type="protein sequence ID" value="PPA37714.1"/>
    <property type="gene ID" value="WBGene00276083"/>
</dbReference>
<name>A0A2A6CRG9_PRIPA</name>